<proteinExistence type="predicted"/>
<feature type="transmembrane region" description="Helical" evidence="1">
    <location>
        <begin position="816"/>
        <end position="834"/>
    </location>
</feature>
<sequence length="849" mass="97278">MNKLWILFLVLNSICFSQNLEEQIYVATETFIAHPNRESLQNLIEKEAQFKSELKTRDEQLAMVFLLCHKGYYLDQNSALKEAIITYEDALNRFNANALSKLSDFDIIESCLNPLGNLYTKTGDFTNAESTIKQYIFLAEKSKNRKHEISGIINLSKLYQTIGKHDIVLGMTSDYIEHLEISKAQRKKLIAIRVDSQIALGYEDIPIQIGDRESYSNAIQNKDFERALSVFQKLKTEQFSNENLSKRQLAKLLVQEAKLYRILEQNTKASESLDEALLLLLPNFSGNALPNKQDLYTENTFIDIFDLFAEIQPDVQSSLTYYDLSFYVWSLLRDGWTSQDTKIINQTDHKIRSEKCIDLLYQAYRNTRDSTYIFKAFQYSENSRASTLKDIFHKKMRLQKHPNDSLLIAEYDLLKQQEHITGLLKTELLGENKASVIHDLNKNLTEISLQLKQLNNTLSKKYSLDEQVFSKEVLREKLTQDNAVLVSYFYGKHTLYQFVVAPEKIWVDKVVLTSETENQISEFIHLFDSASIINNDIQKFSNSAFTLFKLLKFHAVSDFKNIILVPDGRLNFVPFETLLSEESQTTSFSKMPFVVKDQNITYNSSALFYVSENAPNPNTELLGVFPVFENTNRTLTYSINEAEAIQNEMKSKLLMREEASKSNFITKAKEHGVLHLSTHANATPAIIDFYDGSLSLNEIYGLDLNPQLVVLSACETGIGIRYKGEGAMSVARGFQYAGAKNVLFSLWQINDLSTSEIMSFFYEHYSNTQSPHFSNRQSKLDYLEDEAIGNAKKSPYYWGAFVYYGDLVTPEKEFSLYYIIGGILIILIVVLLFLKYNRSHGTNTAGISS</sequence>
<dbReference type="SUPFAM" id="SSF48452">
    <property type="entry name" value="TPR-like"/>
    <property type="match status" value="1"/>
</dbReference>
<gene>
    <name evidence="3" type="ORF">ACFSR8_01835</name>
</gene>
<reference evidence="4" key="1">
    <citation type="journal article" date="2019" name="Int. J. Syst. Evol. Microbiol.">
        <title>The Global Catalogue of Microorganisms (GCM) 10K type strain sequencing project: providing services to taxonomists for standard genome sequencing and annotation.</title>
        <authorList>
            <consortium name="The Broad Institute Genomics Platform"/>
            <consortium name="The Broad Institute Genome Sequencing Center for Infectious Disease"/>
            <person name="Wu L."/>
            <person name="Ma J."/>
        </authorList>
    </citation>
    <scope>NUCLEOTIDE SEQUENCE [LARGE SCALE GENOMIC DNA]</scope>
    <source>
        <strain evidence="4">KCTC 42398</strain>
    </source>
</reference>
<dbReference type="Gene3D" id="1.25.40.10">
    <property type="entry name" value="Tetratricopeptide repeat domain"/>
    <property type="match status" value="1"/>
</dbReference>
<dbReference type="RefSeq" id="WP_380288465.1">
    <property type="nucleotide sequence ID" value="NZ_JBHULY010000005.1"/>
</dbReference>
<evidence type="ECO:0000256" key="1">
    <source>
        <dbReference type="SAM" id="Phobius"/>
    </source>
</evidence>
<dbReference type="InterPro" id="IPR024983">
    <property type="entry name" value="CHAT_dom"/>
</dbReference>
<evidence type="ECO:0000313" key="4">
    <source>
        <dbReference type="Proteomes" id="UP001597476"/>
    </source>
</evidence>
<evidence type="ECO:0000259" key="2">
    <source>
        <dbReference type="Pfam" id="PF12770"/>
    </source>
</evidence>
<name>A0ABW5T6R7_9FLAO</name>
<dbReference type="PANTHER" id="PTHR10098:SF108">
    <property type="entry name" value="TETRATRICOPEPTIDE REPEAT PROTEIN 28"/>
    <property type="match status" value="1"/>
</dbReference>
<keyword evidence="4" id="KW-1185">Reference proteome</keyword>
<feature type="domain" description="CHAT" evidence="2">
    <location>
        <begin position="557"/>
        <end position="806"/>
    </location>
</feature>
<dbReference type="InterPro" id="IPR011990">
    <property type="entry name" value="TPR-like_helical_dom_sf"/>
</dbReference>
<accession>A0ABW5T6R7</accession>
<dbReference type="PANTHER" id="PTHR10098">
    <property type="entry name" value="RAPSYN-RELATED"/>
    <property type="match status" value="1"/>
</dbReference>
<dbReference type="EMBL" id="JBHULY010000005">
    <property type="protein sequence ID" value="MFD2724939.1"/>
    <property type="molecule type" value="Genomic_DNA"/>
</dbReference>
<dbReference type="Pfam" id="PF12770">
    <property type="entry name" value="CHAT"/>
    <property type="match status" value="1"/>
</dbReference>
<keyword evidence="1" id="KW-1133">Transmembrane helix</keyword>
<organism evidence="3 4">
    <name type="scientific">Hyunsoonleella rubra</name>
    <dbReference type="NCBI Taxonomy" id="1737062"/>
    <lineage>
        <taxon>Bacteria</taxon>
        <taxon>Pseudomonadati</taxon>
        <taxon>Bacteroidota</taxon>
        <taxon>Flavobacteriia</taxon>
        <taxon>Flavobacteriales</taxon>
        <taxon>Flavobacteriaceae</taxon>
    </lineage>
</organism>
<keyword evidence="1" id="KW-0472">Membrane</keyword>
<protein>
    <submittedName>
        <fullName evidence="3">CHAT domain-containing protein</fullName>
    </submittedName>
</protein>
<comment type="caution">
    <text evidence="3">The sequence shown here is derived from an EMBL/GenBank/DDBJ whole genome shotgun (WGS) entry which is preliminary data.</text>
</comment>
<dbReference type="Proteomes" id="UP001597476">
    <property type="component" value="Unassembled WGS sequence"/>
</dbReference>
<evidence type="ECO:0000313" key="3">
    <source>
        <dbReference type="EMBL" id="MFD2724939.1"/>
    </source>
</evidence>
<keyword evidence="1" id="KW-0812">Transmembrane</keyword>